<keyword evidence="3" id="KW-0285">Flavoprotein</keyword>
<dbReference type="InterPro" id="IPR016166">
    <property type="entry name" value="FAD-bd_PCMH"/>
</dbReference>
<organism evidence="7 8">
    <name type="scientific">Streptomyces violaceorubidus</name>
    <dbReference type="NCBI Taxonomy" id="284042"/>
    <lineage>
        <taxon>Bacteria</taxon>
        <taxon>Bacillati</taxon>
        <taxon>Actinomycetota</taxon>
        <taxon>Actinomycetes</taxon>
        <taxon>Kitasatosporales</taxon>
        <taxon>Streptomycetaceae</taxon>
        <taxon>Streptomyces</taxon>
    </lineage>
</organism>
<dbReference type="InterPro" id="IPR016167">
    <property type="entry name" value="FAD-bd_PCMH_sub1"/>
</dbReference>
<dbReference type="InterPro" id="IPR012951">
    <property type="entry name" value="BBE"/>
</dbReference>
<dbReference type="PANTHER" id="PTHR42973:SF39">
    <property type="entry name" value="FAD-BINDING PCMH-TYPE DOMAIN-CONTAINING PROTEIN"/>
    <property type="match status" value="1"/>
</dbReference>
<evidence type="ECO:0000256" key="3">
    <source>
        <dbReference type="ARBA" id="ARBA00022630"/>
    </source>
</evidence>
<accession>A0ABV1T0W1</accession>
<evidence type="ECO:0000259" key="6">
    <source>
        <dbReference type="PROSITE" id="PS51387"/>
    </source>
</evidence>
<dbReference type="InterPro" id="IPR006094">
    <property type="entry name" value="Oxid_FAD_bind_N"/>
</dbReference>
<comment type="caution">
    <text evidence="7">The sequence shown here is derived from an EMBL/GenBank/DDBJ whole genome shotgun (WGS) entry which is preliminary data.</text>
</comment>
<proteinExistence type="inferred from homology"/>
<gene>
    <name evidence="7" type="ORF">ABT188_24195</name>
</gene>
<dbReference type="Gene3D" id="3.30.43.10">
    <property type="entry name" value="Uridine Diphospho-n-acetylenolpyruvylglucosamine Reductase, domain 2"/>
    <property type="match status" value="1"/>
</dbReference>
<dbReference type="Proteomes" id="UP001496720">
    <property type="component" value="Unassembled WGS sequence"/>
</dbReference>
<dbReference type="SUPFAM" id="SSF56176">
    <property type="entry name" value="FAD-binding/transporter-associated domain-like"/>
    <property type="match status" value="1"/>
</dbReference>
<comment type="similarity">
    <text evidence="2">Belongs to the oxygen-dependent FAD-linked oxidoreductase family.</text>
</comment>
<comment type="cofactor">
    <cofactor evidence="1">
        <name>FAD</name>
        <dbReference type="ChEBI" id="CHEBI:57692"/>
    </cofactor>
</comment>
<evidence type="ECO:0000256" key="4">
    <source>
        <dbReference type="ARBA" id="ARBA00022827"/>
    </source>
</evidence>
<dbReference type="Pfam" id="PF01565">
    <property type="entry name" value="FAD_binding_4"/>
    <property type="match status" value="1"/>
</dbReference>
<dbReference type="PROSITE" id="PS51387">
    <property type="entry name" value="FAD_PCMH"/>
    <property type="match status" value="1"/>
</dbReference>
<dbReference type="InterPro" id="IPR050416">
    <property type="entry name" value="FAD-linked_Oxidoreductase"/>
</dbReference>
<sequence>MRLVLRDVAGPVLTPGSDGYAAECATTDPHRPLQPTAVIGATGEDDVRKAVSFAAWQGLPVAVKSAAHQVVGSADGGLLITTGRMKSLSVEAATRSVRAGAGVLWDEVVARTAPLGLAPVMGSAPGIGVVGYTLGGGLSPLLGRTHGYAADHVLRVKVVTADGELRTVTPEREPSLFWALLGGKGNFGVVTEIEFRVFPVTRFQGGGIFFAGERLADVLEAWRRWVATVPEEMSSSLAVRPMPGLPSVPRALRGSSVVHVRIGHLGAAEECDRLVAPLRAAAPVLLDTVGTRPVTAFGEIHQDTDPLHPVHRTVALRALPREAADVLVRLAGPGSVRRPARLEIRALGGALDREPEVPNAVASRGVPFVVVVSATGGGERAGALGEELAQAVGGLAPWATDRSVVNFLSAQEATDEESVRAAYGPVRYSRLAEVKRHYDPANLFRFNHNIRPV</sequence>
<feature type="domain" description="FAD-binding PCMH-type" evidence="6">
    <location>
        <begin position="31"/>
        <end position="200"/>
    </location>
</feature>
<evidence type="ECO:0000256" key="5">
    <source>
        <dbReference type="ARBA" id="ARBA00023002"/>
    </source>
</evidence>
<dbReference type="PANTHER" id="PTHR42973">
    <property type="entry name" value="BINDING OXIDOREDUCTASE, PUTATIVE (AFU_ORTHOLOGUE AFUA_1G17690)-RELATED"/>
    <property type="match status" value="1"/>
</dbReference>
<dbReference type="Gene3D" id="3.30.465.10">
    <property type="match status" value="1"/>
</dbReference>
<keyword evidence="4" id="KW-0274">FAD</keyword>
<dbReference type="Gene3D" id="3.40.462.20">
    <property type="match status" value="1"/>
</dbReference>
<dbReference type="RefSeq" id="WP_352149072.1">
    <property type="nucleotide sequence ID" value="NZ_JBEOZY010000028.1"/>
</dbReference>
<keyword evidence="5" id="KW-0560">Oxidoreductase</keyword>
<evidence type="ECO:0000256" key="2">
    <source>
        <dbReference type="ARBA" id="ARBA00005466"/>
    </source>
</evidence>
<dbReference type="EMBL" id="JBEOZY010000028">
    <property type="protein sequence ID" value="MER6167610.1"/>
    <property type="molecule type" value="Genomic_DNA"/>
</dbReference>
<keyword evidence="8" id="KW-1185">Reference proteome</keyword>
<reference evidence="7 8" key="1">
    <citation type="submission" date="2024-06" db="EMBL/GenBank/DDBJ databases">
        <title>The Natural Products Discovery Center: Release of the First 8490 Sequenced Strains for Exploring Actinobacteria Biosynthetic Diversity.</title>
        <authorList>
            <person name="Kalkreuter E."/>
            <person name="Kautsar S.A."/>
            <person name="Yang D."/>
            <person name="Bader C.D."/>
            <person name="Teijaro C.N."/>
            <person name="Fluegel L."/>
            <person name="Davis C.M."/>
            <person name="Simpson J.R."/>
            <person name="Lauterbach L."/>
            <person name="Steele A.D."/>
            <person name="Gui C."/>
            <person name="Meng S."/>
            <person name="Li G."/>
            <person name="Viehrig K."/>
            <person name="Ye F."/>
            <person name="Su P."/>
            <person name="Kiefer A.F."/>
            <person name="Nichols A."/>
            <person name="Cepeda A.J."/>
            <person name="Yan W."/>
            <person name="Fan B."/>
            <person name="Jiang Y."/>
            <person name="Adhikari A."/>
            <person name="Zheng C.-J."/>
            <person name="Schuster L."/>
            <person name="Cowan T.M."/>
            <person name="Smanski M.J."/>
            <person name="Chevrette M.G."/>
            <person name="De Carvalho L.P.S."/>
            <person name="Shen B."/>
        </authorList>
    </citation>
    <scope>NUCLEOTIDE SEQUENCE [LARGE SCALE GENOMIC DNA]</scope>
    <source>
        <strain evidence="7 8">NPDC001615</strain>
    </source>
</reference>
<dbReference type="Pfam" id="PF08031">
    <property type="entry name" value="BBE"/>
    <property type="match status" value="1"/>
</dbReference>
<evidence type="ECO:0000256" key="1">
    <source>
        <dbReference type="ARBA" id="ARBA00001974"/>
    </source>
</evidence>
<dbReference type="InterPro" id="IPR036318">
    <property type="entry name" value="FAD-bd_PCMH-like_sf"/>
</dbReference>
<protein>
    <submittedName>
        <fullName evidence="7">FAD-binding oxidoreductase</fullName>
    </submittedName>
</protein>
<evidence type="ECO:0000313" key="7">
    <source>
        <dbReference type="EMBL" id="MER6167610.1"/>
    </source>
</evidence>
<dbReference type="InterPro" id="IPR016169">
    <property type="entry name" value="FAD-bd_PCMH_sub2"/>
</dbReference>
<name>A0ABV1T0W1_9ACTN</name>
<evidence type="ECO:0000313" key="8">
    <source>
        <dbReference type="Proteomes" id="UP001496720"/>
    </source>
</evidence>